<feature type="transmembrane region" description="Helical" evidence="8">
    <location>
        <begin position="399"/>
        <end position="421"/>
    </location>
</feature>
<accession>A0ABY5ZN21</accession>
<feature type="transmembrane region" description="Helical" evidence="8">
    <location>
        <begin position="456"/>
        <end position="476"/>
    </location>
</feature>
<name>A0ABY5ZN21_9BACT</name>
<feature type="transmembrane region" description="Helical" evidence="8">
    <location>
        <begin position="312"/>
        <end position="336"/>
    </location>
</feature>
<sequence length="601" mass="67090">MAIVALEKVTLCGPRQDKTAVLAALQSLGLVHLVSLRATKGWNEETTQRPEGAYRALRWLLDSPRRFLQVTDDQDFDFDAVIAAVRHNRFGMTETRNHLETLLAQRKLLEPWGQFNPPTPDQLGGQRFWYYVVPLHQFEQMNKADLTWAVVKRDHRHVYLIVIAATEPPRERVPVPPVPIGHLSLHQLDEQIVSVRQRIEELEFQRHWQTRWISLILRELARAEDRAALSHAETLTRDESDLFVLHGWLARNDRAQVEQFAAQRGIAVFFEPPLPDDHPPTLLSNPPAVAAGEDLARFFQTPGYADWDPSRVLFFSFAAFFAMILADAGYALLLLVGLSACWKKLGRKPMTRRLRSLAAVMLAAAVGYGVLAGNYFGVAPPEGSLPAAFKVFDLDDFDTMLRLSVFIGVAHLMLANGFRAVRYWPSNPARTALGWNGLLIAGYSGWLAVAQVLPEALLPLCWFLGIISALAIFVWGSDRPTRTAKDKLLRIVDGFGALTRITRAFGDVLSYMRLFALGLASAALALTFNQISLATAQALPGLGLLLAALVLILGHALNLALAMVSGVVHGLRLNFIEFYNWGLSDEGYPFRPFCKKELPHE</sequence>
<organism evidence="9 10">
    <name type="scientific">Geoalkalibacter halelectricus</name>
    <dbReference type="NCBI Taxonomy" id="2847045"/>
    <lineage>
        <taxon>Bacteria</taxon>
        <taxon>Pseudomonadati</taxon>
        <taxon>Thermodesulfobacteriota</taxon>
        <taxon>Desulfuromonadia</taxon>
        <taxon>Desulfuromonadales</taxon>
        <taxon>Geoalkalibacteraceae</taxon>
        <taxon>Geoalkalibacter</taxon>
    </lineage>
</organism>
<keyword evidence="3" id="KW-0813">Transport</keyword>
<dbReference type="PANTHER" id="PTHR11629:SF63">
    <property type="entry name" value="V-TYPE PROTON ATPASE SUBUNIT A"/>
    <property type="match status" value="1"/>
</dbReference>
<reference evidence="9" key="1">
    <citation type="journal article" date="2022" name="Environ. Microbiol.">
        <title>Geoalkalibacter halelectricus SAP #1 sp. nov. possessing extracellular electron transfer and mineral#reducing capabilities from a haloalkaline environment.</title>
        <authorList>
            <person name="Yadav S."/>
            <person name="Singh R."/>
            <person name="Sundharam S.S."/>
            <person name="Chaudhary S."/>
            <person name="Krishnamurthi S."/>
            <person name="Patil S.A."/>
        </authorList>
    </citation>
    <scope>NUCLEOTIDE SEQUENCE</scope>
    <source>
        <strain evidence="9">SAP-1</strain>
    </source>
</reference>
<keyword evidence="6" id="KW-0406">Ion transport</keyword>
<dbReference type="RefSeq" id="WP_260748877.1">
    <property type="nucleotide sequence ID" value="NZ_CP092109.1"/>
</dbReference>
<evidence type="ECO:0000256" key="5">
    <source>
        <dbReference type="ARBA" id="ARBA00022989"/>
    </source>
</evidence>
<feature type="transmembrane region" description="Helical" evidence="8">
    <location>
        <begin position="433"/>
        <end position="450"/>
    </location>
</feature>
<evidence type="ECO:0000256" key="6">
    <source>
        <dbReference type="ARBA" id="ARBA00023065"/>
    </source>
</evidence>
<comment type="similarity">
    <text evidence="2">Belongs to the V-ATPase 116 kDa subunit family.</text>
</comment>
<evidence type="ECO:0000256" key="2">
    <source>
        <dbReference type="ARBA" id="ARBA00009904"/>
    </source>
</evidence>
<keyword evidence="10" id="KW-1185">Reference proteome</keyword>
<keyword evidence="4 8" id="KW-0812">Transmembrane</keyword>
<evidence type="ECO:0000313" key="10">
    <source>
        <dbReference type="Proteomes" id="UP001060414"/>
    </source>
</evidence>
<evidence type="ECO:0000256" key="8">
    <source>
        <dbReference type="SAM" id="Phobius"/>
    </source>
</evidence>
<evidence type="ECO:0000313" key="9">
    <source>
        <dbReference type="EMBL" id="UWZ80521.1"/>
    </source>
</evidence>
<feature type="transmembrane region" description="Helical" evidence="8">
    <location>
        <begin position="357"/>
        <end position="379"/>
    </location>
</feature>
<keyword evidence="5 8" id="KW-1133">Transmembrane helix</keyword>
<feature type="transmembrane region" description="Helical" evidence="8">
    <location>
        <begin position="541"/>
        <end position="564"/>
    </location>
</feature>
<dbReference type="PANTHER" id="PTHR11629">
    <property type="entry name" value="VACUOLAR PROTON ATPASES"/>
    <property type="match status" value="1"/>
</dbReference>
<keyword evidence="7 8" id="KW-0472">Membrane</keyword>
<comment type="subcellular location">
    <subcellularLocation>
        <location evidence="1">Membrane</location>
        <topology evidence="1">Multi-pass membrane protein</topology>
    </subcellularLocation>
</comment>
<gene>
    <name evidence="9" type="ORF">L9S41_03755</name>
</gene>
<dbReference type="EMBL" id="CP092109">
    <property type="protein sequence ID" value="UWZ80521.1"/>
    <property type="molecule type" value="Genomic_DNA"/>
</dbReference>
<evidence type="ECO:0000256" key="7">
    <source>
        <dbReference type="ARBA" id="ARBA00023136"/>
    </source>
</evidence>
<evidence type="ECO:0008006" key="11">
    <source>
        <dbReference type="Google" id="ProtNLM"/>
    </source>
</evidence>
<evidence type="ECO:0000256" key="4">
    <source>
        <dbReference type="ARBA" id="ARBA00022692"/>
    </source>
</evidence>
<dbReference type="InterPro" id="IPR002490">
    <property type="entry name" value="V-ATPase_116kDa_su"/>
</dbReference>
<evidence type="ECO:0000256" key="1">
    <source>
        <dbReference type="ARBA" id="ARBA00004141"/>
    </source>
</evidence>
<evidence type="ECO:0000256" key="3">
    <source>
        <dbReference type="ARBA" id="ARBA00022448"/>
    </source>
</evidence>
<feature type="transmembrane region" description="Helical" evidence="8">
    <location>
        <begin position="511"/>
        <end position="529"/>
    </location>
</feature>
<proteinExistence type="inferred from homology"/>
<protein>
    <recommendedName>
        <fullName evidence="11">V-type ATP synthase subunit I</fullName>
    </recommendedName>
</protein>
<dbReference type="Proteomes" id="UP001060414">
    <property type="component" value="Chromosome"/>
</dbReference>